<evidence type="ECO:0000256" key="1">
    <source>
        <dbReference type="SAM" id="MobiDB-lite"/>
    </source>
</evidence>
<comment type="caution">
    <text evidence="2">The sequence shown here is derived from an EMBL/GenBank/DDBJ whole genome shotgun (WGS) entry which is preliminary data.</text>
</comment>
<evidence type="ECO:0000313" key="3">
    <source>
        <dbReference type="Proteomes" id="UP001222027"/>
    </source>
</evidence>
<feature type="compositionally biased region" description="Polar residues" evidence="1">
    <location>
        <begin position="76"/>
        <end position="86"/>
    </location>
</feature>
<proteinExistence type="predicted"/>
<gene>
    <name evidence="2" type="ORF">OPV22_002265</name>
</gene>
<keyword evidence="3" id="KW-1185">Reference proteome</keyword>
<name>A0AAV8RXD2_ENSVE</name>
<accession>A0AAV8RXD2</accession>
<reference evidence="2 3" key="1">
    <citation type="submission" date="2022-12" db="EMBL/GenBank/DDBJ databases">
        <title>Chromosome-scale assembly of the Ensete ventricosum genome.</title>
        <authorList>
            <person name="Dussert Y."/>
            <person name="Stocks J."/>
            <person name="Wendawek A."/>
            <person name="Woldeyes F."/>
            <person name="Nichols R.A."/>
            <person name="Borrell J.S."/>
        </authorList>
    </citation>
    <scope>NUCLEOTIDE SEQUENCE [LARGE SCALE GENOMIC DNA]</scope>
    <source>
        <strain evidence="3">cv. Maze</strain>
        <tissue evidence="2">Seeds</tissue>
    </source>
</reference>
<sequence length="86" mass="9112">MILKDIYGSYKTGSVIVSWNGIHRSPPYSTCSPFPIYAHYLLVGSACHRLTSPSAVAGKRASSSIDVDGGRKGDGSLQQNPNATSI</sequence>
<dbReference type="AlphaFoldDB" id="A0AAV8RXD2"/>
<evidence type="ECO:0000313" key="2">
    <source>
        <dbReference type="EMBL" id="KAJ8511831.1"/>
    </source>
</evidence>
<dbReference type="Proteomes" id="UP001222027">
    <property type="component" value="Unassembled WGS sequence"/>
</dbReference>
<protein>
    <submittedName>
        <fullName evidence="2">Uncharacterized protein</fullName>
    </submittedName>
</protein>
<dbReference type="EMBL" id="JAQQAF010000001">
    <property type="protein sequence ID" value="KAJ8511831.1"/>
    <property type="molecule type" value="Genomic_DNA"/>
</dbReference>
<feature type="region of interest" description="Disordered" evidence="1">
    <location>
        <begin position="54"/>
        <end position="86"/>
    </location>
</feature>
<organism evidence="2 3">
    <name type="scientific">Ensete ventricosum</name>
    <name type="common">Abyssinian banana</name>
    <name type="synonym">Musa ensete</name>
    <dbReference type="NCBI Taxonomy" id="4639"/>
    <lineage>
        <taxon>Eukaryota</taxon>
        <taxon>Viridiplantae</taxon>
        <taxon>Streptophyta</taxon>
        <taxon>Embryophyta</taxon>
        <taxon>Tracheophyta</taxon>
        <taxon>Spermatophyta</taxon>
        <taxon>Magnoliopsida</taxon>
        <taxon>Liliopsida</taxon>
        <taxon>Zingiberales</taxon>
        <taxon>Musaceae</taxon>
        <taxon>Ensete</taxon>
    </lineage>
</organism>